<feature type="compositionally biased region" description="Low complexity" evidence="2">
    <location>
        <begin position="408"/>
        <end position="419"/>
    </location>
</feature>
<comment type="caution">
    <text evidence="3">The sequence shown here is derived from an EMBL/GenBank/DDBJ whole genome shotgun (WGS) entry which is preliminary data.</text>
</comment>
<proteinExistence type="predicted"/>
<keyword evidence="4" id="KW-1185">Reference proteome</keyword>
<evidence type="ECO:0000313" key="3">
    <source>
        <dbReference type="EMBL" id="KAJ5444129.1"/>
    </source>
</evidence>
<dbReference type="RefSeq" id="XP_056764209.1">
    <property type="nucleotide sequence ID" value="XM_056911383.1"/>
</dbReference>
<reference evidence="3" key="2">
    <citation type="journal article" date="2023" name="IMA Fungus">
        <title>Comparative genomic study of the Penicillium genus elucidates a diverse pangenome and 15 lateral gene transfer events.</title>
        <authorList>
            <person name="Petersen C."/>
            <person name="Sorensen T."/>
            <person name="Nielsen M.R."/>
            <person name="Sondergaard T.E."/>
            <person name="Sorensen J.L."/>
            <person name="Fitzpatrick D.A."/>
            <person name="Frisvad J.C."/>
            <person name="Nielsen K.L."/>
        </authorList>
    </citation>
    <scope>NUCLEOTIDE SEQUENCE</scope>
    <source>
        <strain evidence="3">IBT 16125</strain>
    </source>
</reference>
<dbReference type="GeneID" id="81601626"/>
<sequence length="523" mass="58131">MLNYKSRLSSTGSGFEANYRVTPSFLPRHVLVKTYIAAVKYRGPNMGSTGVLNRPGEFWEQSTAKWQQSTTKWQQSTTEALRRSASAWHESKDRCHQTTMEAWHKSADSWNHSKHMCRQSTAGMLARSANRIYQSTDRLQHMNLLEHHADQMQPATEQSPKPGDLATENISQTSTSPQAVQSAETRSLPEASKSSKPERSTPSPPSQSYPVSSISSPSTQSPQSPSETGTDSTASSSLSVDLSIKRRRPDEQIRGLLKFTDHVSSQVHKAKRLRDSKSSQLGEIEHNWINSTIVDADDSARELADLLELCRLDMAKRKGKGKISSANRKQWKLQSRGRAEEKQSRLVRYQSRLDRVLNHLENLKMRQETSVQELARESAAELSVAETIAKSAVELSNDTLHDSVAELPSSVSPKPKNSVAELPSSSGTIMRKPVPILAELPGDSGVCIQPTHTARNIPKIIVTNTPDESFFTLVGSPDTPNGTHESRELNELLSWKETRNSIRLQQSEALSKIVSDMDSSRSK</sequence>
<evidence type="ECO:0000256" key="1">
    <source>
        <dbReference type="SAM" id="Coils"/>
    </source>
</evidence>
<feature type="coiled-coil region" evidence="1">
    <location>
        <begin position="346"/>
        <end position="377"/>
    </location>
</feature>
<feature type="compositionally biased region" description="Low complexity" evidence="2">
    <location>
        <begin position="208"/>
        <end position="242"/>
    </location>
</feature>
<gene>
    <name evidence="3" type="ORF">N7458_008001</name>
</gene>
<evidence type="ECO:0000313" key="4">
    <source>
        <dbReference type="Proteomes" id="UP001213681"/>
    </source>
</evidence>
<dbReference type="AlphaFoldDB" id="A0AAD6G0T0"/>
<feature type="region of interest" description="Disordered" evidence="2">
    <location>
        <begin position="318"/>
        <end position="337"/>
    </location>
</feature>
<feature type="region of interest" description="Disordered" evidence="2">
    <location>
        <begin position="151"/>
        <end position="246"/>
    </location>
</feature>
<feature type="region of interest" description="Disordered" evidence="2">
    <location>
        <begin position="405"/>
        <end position="427"/>
    </location>
</feature>
<accession>A0AAD6G0T0</accession>
<protein>
    <submittedName>
        <fullName evidence="3">Uncharacterized protein</fullName>
    </submittedName>
</protein>
<dbReference type="EMBL" id="JAPVEA010000007">
    <property type="protein sequence ID" value="KAJ5444129.1"/>
    <property type="molecule type" value="Genomic_DNA"/>
</dbReference>
<keyword evidence="1" id="KW-0175">Coiled coil</keyword>
<organism evidence="3 4">
    <name type="scientific">Penicillium daleae</name>
    <dbReference type="NCBI Taxonomy" id="63821"/>
    <lineage>
        <taxon>Eukaryota</taxon>
        <taxon>Fungi</taxon>
        <taxon>Dikarya</taxon>
        <taxon>Ascomycota</taxon>
        <taxon>Pezizomycotina</taxon>
        <taxon>Eurotiomycetes</taxon>
        <taxon>Eurotiomycetidae</taxon>
        <taxon>Eurotiales</taxon>
        <taxon>Aspergillaceae</taxon>
        <taxon>Penicillium</taxon>
    </lineage>
</organism>
<dbReference type="Proteomes" id="UP001213681">
    <property type="component" value="Unassembled WGS sequence"/>
</dbReference>
<feature type="compositionally biased region" description="Polar residues" evidence="2">
    <location>
        <begin position="168"/>
        <end position="185"/>
    </location>
</feature>
<reference evidence="3" key="1">
    <citation type="submission" date="2022-12" db="EMBL/GenBank/DDBJ databases">
        <authorList>
            <person name="Petersen C."/>
        </authorList>
    </citation>
    <scope>NUCLEOTIDE SEQUENCE</scope>
    <source>
        <strain evidence="3">IBT 16125</strain>
    </source>
</reference>
<evidence type="ECO:0000256" key="2">
    <source>
        <dbReference type="SAM" id="MobiDB-lite"/>
    </source>
</evidence>
<name>A0AAD6G0T0_9EURO</name>